<organism evidence="1 2">
    <name type="scientific">Gossypium arboreum</name>
    <name type="common">Tree cotton</name>
    <name type="synonym">Gossypium nanking</name>
    <dbReference type="NCBI Taxonomy" id="29729"/>
    <lineage>
        <taxon>Eukaryota</taxon>
        <taxon>Viridiplantae</taxon>
        <taxon>Streptophyta</taxon>
        <taxon>Embryophyta</taxon>
        <taxon>Tracheophyta</taxon>
        <taxon>Spermatophyta</taxon>
        <taxon>Magnoliopsida</taxon>
        <taxon>eudicotyledons</taxon>
        <taxon>Gunneridae</taxon>
        <taxon>Pentapetalae</taxon>
        <taxon>rosids</taxon>
        <taxon>malvids</taxon>
        <taxon>Malvales</taxon>
        <taxon>Malvaceae</taxon>
        <taxon>Malvoideae</taxon>
        <taxon>Gossypium</taxon>
    </lineage>
</organism>
<name>A0A0B0MRJ6_GOSAR</name>
<gene>
    <name evidence="1" type="ORF">F383_24697</name>
</gene>
<dbReference type="EMBL" id="JRRC01316096">
    <property type="protein sequence ID" value="KHG02997.1"/>
    <property type="molecule type" value="Genomic_DNA"/>
</dbReference>
<keyword evidence="2" id="KW-1185">Reference proteome</keyword>
<accession>A0A0B0MRJ6</accession>
<evidence type="ECO:0000313" key="1">
    <source>
        <dbReference type="EMBL" id="KHG02997.1"/>
    </source>
</evidence>
<evidence type="ECO:0000313" key="2">
    <source>
        <dbReference type="Proteomes" id="UP000032142"/>
    </source>
</evidence>
<reference evidence="2" key="1">
    <citation type="submission" date="2014-09" db="EMBL/GenBank/DDBJ databases">
        <authorList>
            <person name="Mudge J."/>
            <person name="Ramaraj T."/>
            <person name="Lindquist I.E."/>
            <person name="Bharti A.K."/>
            <person name="Sundararajan A."/>
            <person name="Cameron C.T."/>
            <person name="Woodward J.E."/>
            <person name="May G.D."/>
            <person name="Brubaker C."/>
            <person name="Broadhvest J."/>
            <person name="Wilkins T.A."/>
        </authorList>
    </citation>
    <scope>NUCLEOTIDE SEQUENCE</scope>
    <source>
        <strain evidence="2">cv. AKA8401</strain>
    </source>
</reference>
<comment type="caution">
    <text evidence="1">The sequence shown here is derived from an EMBL/GenBank/DDBJ whole genome shotgun (WGS) entry which is preliminary data.</text>
</comment>
<dbReference type="Proteomes" id="UP000032142">
    <property type="component" value="Unassembled WGS sequence"/>
</dbReference>
<proteinExistence type="predicted"/>
<sequence>MESVKFLLGSQQ</sequence>
<protein>
    <submittedName>
        <fullName evidence="1">Uncharacterized protein</fullName>
    </submittedName>
</protein>